<dbReference type="Pfam" id="PF13648">
    <property type="entry name" value="Lipocalin_4"/>
    <property type="match status" value="1"/>
</dbReference>
<sequence length="309" mass="34502">MIMENTTIKQNKLLIIIYLIITAGVCIWSIYSIYQGALSISDNPIDSNVFEGGSWFGGLFIIGLIISFGTGWDDYKAVDTYADGHKEENATDGCIATLLSNFIIKPAIVTLIIYYALYFLIEIAIFLLPYVAGIVIVGGLFASFRLLLKMANEEKRIPLIITLVCSTALYIGIGYFLSKHVDSVTDPSPEEMIRAESSNKLTPDNLKGTWRLVSEKKEGQSVPLAQCKLIFTETSNGGNAYKLTEVYTSKKNQSNYSLMSNTIVMRLKITGDNMENQYTVVELNNKKMILTFVYFPEETSSGELIFEKE</sequence>
<dbReference type="AlphaFoldDB" id="A0A5C6KEW1"/>
<dbReference type="Proteomes" id="UP000315827">
    <property type="component" value="Unassembled WGS sequence"/>
</dbReference>
<organism evidence="3 4">
    <name type="scientific">Parabacteroides distasonis</name>
    <dbReference type="NCBI Taxonomy" id="823"/>
    <lineage>
        <taxon>Bacteria</taxon>
        <taxon>Pseudomonadati</taxon>
        <taxon>Bacteroidota</taxon>
        <taxon>Bacteroidia</taxon>
        <taxon>Bacteroidales</taxon>
        <taxon>Tannerellaceae</taxon>
        <taxon>Parabacteroides</taxon>
    </lineage>
</organism>
<evidence type="ECO:0000313" key="4">
    <source>
        <dbReference type="Proteomes" id="UP000315827"/>
    </source>
</evidence>
<feature type="transmembrane region" description="Helical" evidence="1">
    <location>
        <begin position="123"/>
        <end position="147"/>
    </location>
</feature>
<evidence type="ECO:0000256" key="1">
    <source>
        <dbReference type="SAM" id="Phobius"/>
    </source>
</evidence>
<feature type="transmembrane region" description="Helical" evidence="1">
    <location>
        <begin position="93"/>
        <end position="117"/>
    </location>
</feature>
<feature type="transmembrane region" description="Helical" evidence="1">
    <location>
        <begin position="12"/>
        <end position="34"/>
    </location>
</feature>
<dbReference type="InterPro" id="IPR024311">
    <property type="entry name" value="Lipocalin-like"/>
</dbReference>
<keyword evidence="1" id="KW-1133">Transmembrane helix</keyword>
<evidence type="ECO:0000259" key="2">
    <source>
        <dbReference type="Pfam" id="PF13648"/>
    </source>
</evidence>
<name>A0A5C6KEW1_PARDI</name>
<evidence type="ECO:0000313" key="3">
    <source>
        <dbReference type="EMBL" id="TWV61089.1"/>
    </source>
</evidence>
<feature type="transmembrane region" description="Helical" evidence="1">
    <location>
        <begin position="54"/>
        <end position="72"/>
    </location>
</feature>
<accession>A0A5C6KEW1</accession>
<feature type="domain" description="Lipocalin-like" evidence="2">
    <location>
        <begin position="206"/>
        <end position="290"/>
    </location>
</feature>
<proteinExistence type="predicted"/>
<keyword evidence="1" id="KW-0812">Transmembrane</keyword>
<keyword evidence="1" id="KW-0472">Membrane</keyword>
<gene>
    <name evidence="3" type="ORF">FSA05_13035</name>
</gene>
<feature type="transmembrane region" description="Helical" evidence="1">
    <location>
        <begin position="159"/>
        <end position="177"/>
    </location>
</feature>
<comment type="caution">
    <text evidence="3">The sequence shown here is derived from an EMBL/GenBank/DDBJ whole genome shotgun (WGS) entry which is preliminary data.</text>
</comment>
<protein>
    <submittedName>
        <fullName evidence="3">Lipocalin family protein</fullName>
    </submittedName>
</protein>
<reference evidence="3 4" key="1">
    <citation type="submission" date="2019-07" db="EMBL/GenBank/DDBJ databases">
        <title>Genome sequencing of Parabacteroides distasonis iSURF_7.</title>
        <authorList>
            <person name="Degefu H.N."/>
            <person name="Ruoff K.L."/>
            <person name="Price C.E."/>
            <person name="Valls R.A."/>
            <person name="O'Toole G.A."/>
        </authorList>
    </citation>
    <scope>NUCLEOTIDE SEQUENCE [LARGE SCALE GENOMIC DNA]</scope>
    <source>
        <strain evidence="3 4">CFPLTA003_1B</strain>
    </source>
</reference>
<dbReference type="EMBL" id="VOHW01000007">
    <property type="protein sequence ID" value="TWV61089.1"/>
    <property type="molecule type" value="Genomic_DNA"/>
</dbReference>